<dbReference type="AlphaFoldDB" id="W9S054"/>
<proteinExistence type="predicted"/>
<accession>W9S054</accession>
<evidence type="ECO:0000256" key="1">
    <source>
        <dbReference type="SAM" id="MobiDB-lite"/>
    </source>
</evidence>
<dbReference type="Proteomes" id="UP000030645">
    <property type="component" value="Unassembled WGS sequence"/>
</dbReference>
<organism evidence="2 3">
    <name type="scientific">Morus notabilis</name>
    <dbReference type="NCBI Taxonomy" id="981085"/>
    <lineage>
        <taxon>Eukaryota</taxon>
        <taxon>Viridiplantae</taxon>
        <taxon>Streptophyta</taxon>
        <taxon>Embryophyta</taxon>
        <taxon>Tracheophyta</taxon>
        <taxon>Spermatophyta</taxon>
        <taxon>Magnoliopsida</taxon>
        <taxon>eudicotyledons</taxon>
        <taxon>Gunneridae</taxon>
        <taxon>Pentapetalae</taxon>
        <taxon>rosids</taxon>
        <taxon>fabids</taxon>
        <taxon>Rosales</taxon>
        <taxon>Moraceae</taxon>
        <taxon>Moreae</taxon>
        <taxon>Morus</taxon>
    </lineage>
</organism>
<dbReference type="EMBL" id="KE345336">
    <property type="protein sequence ID" value="EXC01778.1"/>
    <property type="molecule type" value="Genomic_DNA"/>
</dbReference>
<gene>
    <name evidence="2" type="ORF">L484_021415</name>
</gene>
<feature type="region of interest" description="Disordered" evidence="1">
    <location>
        <begin position="32"/>
        <end position="93"/>
    </location>
</feature>
<evidence type="ECO:0000313" key="2">
    <source>
        <dbReference type="EMBL" id="EXC01778.1"/>
    </source>
</evidence>
<reference evidence="3" key="1">
    <citation type="submission" date="2013-01" db="EMBL/GenBank/DDBJ databases">
        <title>Draft Genome Sequence of a Mulberry Tree, Morus notabilis C.K. Schneid.</title>
        <authorList>
            <person name="He N."/>
            <person name="Zhao S."/>
        </authorList>
    </citation>
    <scope>NUCLEOTIDE SEQUENCE</scope>
</reference>
<protein>
    <submittedName>
        <fullName evidence="2">Uncharacterized protein</fullName>
    </submittedName>
</protein>
<sequence>MHSPFRPCTENSTDEFVVAVVQGKPPSDICARKEHCTSPSPSCKGSHRWRSVHERRTSVSPAVIGERRTAVSPAVNGERRREKERQKTEGREKELNNLELGGLASKNEIASCDVVVPLEILVDMDMSNSLLESLIWL</sequence>
<name>W9S054_9ROSA</name>
<evidence type="ECO:0000313" key="3">
    <source>
        <dbReference type="Proteomes" id="UP000030645"/>
    </source>
</evidence>
<keyword evidence="3" id="KW-1185">Reference proteome</keyword>
<feature type="compositionally biased region" description="Basic and acidic residues" evidence="1">
    <location>
        <begin position="77"/>
        <end position="93"/>
    </location>
</feature>